<dbReference type="InterPro" id="IPR050796">
    <property type="entry name" value="SCF_F-box_component"/>
</dbReference>
<protein>
    <submittedName>
        <fullName evidence="2">F-box protein interaction domain protein</fullName>
    </submittedName>
    <submittedName>
        <fullName evidence="3">Putative F-box domain-containing protein</fullName>
    </submittedName>
</protein>
<dbReference type="EMBL" id="PSQE01000002">
    <property type="protein sequence ID" value="RHN74451.1"/>
    <property type="molecule type" value="Genomic_DNA"/>
</dbReference>
<feature type="domain" description="F-box associated beta-propeller type 1" evidence="1">
    <location>
        <begin position="121"/>
        <end position="353"/>
    </location>
</feature>
<dbReference type="PANTHER" id="PTHR31672">
    <property type="entry name" value="BNACNNG10540D PROTEIN"/>
    <property type="match status" value="1"/>
</dbReference>
<dbReference type="PaxDb" id="3880-AES66326"/>
<evidence type="ECO:0000313" key="2">
    <source>
        <dbReference type="EMBL" id="AES66326.1"/>
    </source>
</evidence>
<reference evidence="2 5" key="1">
    <citation type="journal article" date="2011" name="Nature">
        <title>The Medicago genome provides insight into the evolution of rhizobial symbioses.</title>
        <authorList>
            <person name="Young N.D."/>
            <person name="Debelle F."/>
            <person name="Oldroyd G.E."/>
            <person name="Geurts R."/>
            <person name="Cannon S.B."/>
            <person name="Udvardi M.K."/>
            <person name="Benedito V.A."/>
            <person name="Mayer K.F."/>
            <person name="Gouzy J."/>
            <person name="Schoof H."/>
            <person name="Van de Peer Y."/>
            <person name="Proost S."/>
            <person name="Cook D.R."/>
            <person name="Meyers B.C."/>
            <person name="Spannagl M."/>
            <person name="Cheung F."/>
            <person name="De Mita S."/>
            <person name="Krishnakumar V."/>
            <person name="Gundlach H."/>
            <person name="Zhou S."/>
            <person name="Mudge J."/>
            <person name="Bharti A.K."/>
            <person name="Murray J.D."/>
            <person name="Naoumkina M.A."/>
            <person name="Rosen B."/>
            <person name="Silverstein K.A."/>
            <person name="Tang H."/>
            <person name="Rombauts S."/>
            <person name="Zhao P.X."/>
            <person name="Zhou P."/>
            <person name="Barbe V."/>
            <person name="Bardou P."/>
            <person name="Bechner M."/>
            <person name="Bellec A."/>
            <person name="Berger A."/>
            <person name="Berges H."/>
            <person name="Bidwell S."/>
            <person name="Bisseling T."/>
            <person name="Choisne N."/>
            <person name="Couloux A."/>
            <person name="Denny R."/>
            <person name="Deshpande S."/>
            <person name="Dai X."/>
            <person name="Doyle J.J."/>
            <person name="Dudez A.M."/>
            <person name="Farmer A.D."/>
            <person name="Fouteau S."/>
            <person name="Franken C."/>
            <person name="Gibelin C."/>
            <person name="Gish J."/>
            <person name="Goldstein S."/>
            <person name="Gonzalez A.J."/>
            <person name="Green P.J."/>
            <person name="Hallab A."/>
            <person name="Hartog M."/>
            <person name="Hua A."/>
            <person name="Humphray S.J."/>
            <person name="Jeong D.H."/>
            <person name="Jing Y."/>
            <person name="Jocker A."/>
            <person name="Kenton S.M."/>
            <person name="Kim D.J."/>
            <person name="Klee K."/>
            <person name="Lai H."/>
            <person name="Lang C."/>
            <person name="Lin S."/>
            <person name="Macmil S.L."/>
            <person name="Magdelenat G."/>
            <person name="Matthews L."/>
            <person name="McCorrison J."/>
            <person name="Monaghan E.L."/>
            <person name="Mun J.H."/>
            <person name="Najar F.Z."/>
            <person name="Nicholson C."/>
            <person name="Noirot C."/>
            <person name="O'Bleness M."/>
            <person name="Paule C.R."/>
            <person name="Poulain J."/>
            <person name="Prion F."/>
            <person name="Qin B."/>
            <person name="Qu C."/>
            <person name="Retzel E.F."/>
            <person name="Riddle C."/>
            <person name="Sallet E."/>
            <person name="Samain S."/>
            <person name="Samson N."/>
            <person name="Sanders I."/>
            <person name="Saurat O."/>
            <person name="Scarpelli C."/>
            <person name="Schiex T."/>
            <person name="Segurens B."/>
            <person name="Severin A.J."/>
            <person name="Sherrier D.J."/>
            <person name="Shi R."/>
            <person name="Sims S."/>
            <person name="Singer S.R."/>
            <person name="Sinharoy S."/>
            <person name="Sterck L."/>
            <person name="Viollet A."/>
            <person name="Wang B.B."/>
            <person name="Wang K."/>
            <person name="Wang M."/>
            <person name="Wang X."/>
            <person name="Warfsmann J."/>
            <person name="Weissenbach J."/>
            <person name="White D.D."/>
            <person name="White J.D."/>
            <person name="Wiley G.B."/>
            <person name="Wincker P."/>
            <person name="Xing Y."/>
            <person name="Yang L."/>
            <person name="Yao Z."/>
            <person name="Ying F."/>
            <person name="Zhai J."/>
            <person name="Zhou L."/>
            <person name="Zuber A."/>
            <person name="Denarie J."/>
            <person name="Dixon R.A."/>
            <person name="May G.D."/>
            <person name="Schwartz D.C."/>
            <person name="Rogers J."/>
            <person name="Quetier F."/>
            <person name="Town C.D."/>
            <person name="Roe B.A."/>
        </authorList>
    </citation>
    <scope>NUCLEOTIDE SEQUENCE [LARGE SCALE GENOMIC DNA]</scope>
    <source>
        <strain evidence="2">A17</strain>
        <strain evidence="4 5">cv. Jemalong A17</strain>
    </source>
</reference>
<evidence type="ECO:0000313" key="4">
    <source>
        <dbReference type="EnsemblPlants" id="AES66326"/>
    </source>
</evidence>
<dbReference type="EMBL" id="CM001218">
    <property type="protein sequence ID" value="AES66326.1"/>
    <property type="molecule type" value="Genomic_DNA"/>
</dbReference>
<dbReference type="STRING" id="3880.G7IQW7"/>
<dbReference type="HOGENOM" id="CLU_027176_5_0_1"/>
<evidence type="ECO:0000313" key="5">
    <source>
        <dbReference type="Proteomes" id="UP000002051"/>
    </source>
</evidence>
<name>G7IQW7_MEDTR</name>
<dbReference type="Proteomes" id="UP000265566">
    <property type="component" value="Chromosome 2"/>
</dbReference>
<dbReference type="PANTHER" id="PTHR31672:SF13">
    <property type="entry name" value="F-BOX PROTEIN CPR30-LIKE"/>
    <property type="match status" value="1"/>
</dbReference>
<dbReference type="OrthoDB" id="1430190at2759"/>
<accession>G7IQW7</accession>
<dbReference type="InterPro" id="IPR006527">
    <property type="entry name" value="F-box-assoc_dom_typ1"/>
</dbReference>
<dbReference type="NCBIfam" id="TIGR01640">
    <property type="entry name" value="F_box_assoc_1"/>
    <property type="match status" value="1"/>
</dbReference>
<gene>
    <name evidence="4" type="primary">11441783</name>
    <name evidence="2" type="ordered locus">MTR_2g065860</name>
    <name evidence="3" type="ORF">MtrunA17_Chr2g0310541</name>
</gene>
<dbReference type="KEGG" id="mtr:11441783"/>
<reference evidence="4" key="3">
    <citation type="submission" date="2015-04" db="UniProtKB">
        <authorList>
            <consortium name="EnsemblPlants"/>
        </authorList>
    </citation>
    <scope>IDENTIFICATION</scope>
    <source>
        <strain evidence="4">cv. Jemalong A17</strain>
    </source>
</reference>
<dbReference type="InterPro" id="IPR036047">
    <property type="entry name" value="F-box-like_dom_sf"/>
</dbReference>
<sequence length="389" mass="44858">MAAMNEKVSIYVPEDIVFSILSKLPLKSVKRFTCVNKLYTLLFENPYFVNMFYKNMVSKYNSLYDEPCFLLNHESSNLESKLYLISGKRIENKVPLNWPHPFNQNPGYNYYQPFIASSSVNGTLCIYDENDYHPTIVLWNPATDELHIVPKDHDYYVISDFSDDRDITYTVHGFGYDNVSDDYKIIRYVDYHGKLDTLWQGPYWEIYSLESNFWETLYVDMRHRFWSSVGAGVHLDGVCHWWSKEDCETYVVSFNLSTEVPVTTLLPSELHDLDQQHVNRDLAVLNGHVIMISRYVKTTSFHISISMLGEPGVNESWIKLFDVGPLSDIKGFIGAGRKADIFLKKADDELAYFDLNTGVIQNIGVKVNSSCSQVVFYKKKIPPIGGIQN</sequence>
<dbReference type="SUPFAM" id="SSF81383">
    <property type="entry name" value="F-box domain"/>
    <property type="match status" value="1"/>
</dbReference>
<dbReference type="Pfam" id="PF07734">
    <property type="entry name" value="FBA_1"/>
    <property type="match status" value="1"/>
</dbReference>
<dbReference type="InterPro" id="IPR017451">
    <property type="entry name" value="F-box-assoc_interact_dom"/>
</dbReference>
<evidence type="ECO:0000313" key="3">
    <source>
        <dbReference type="EMBL" id="RHN74451.1"/>
    </source>
</evidence>
<keyword evidence="5" id="KW-1185">Reference proteome</keyword>
<dbReference type="Proteomes" id="UP000002051">
    <property type="component" value="Chromosome 2"/>
</dbReference>
<organism evidence="2 5">
    <name type="scientific">Medicago truncatula</name>
    <name type="common">Barrel medic</name>
    <name type="synonym">Medicago tribuloides</name>
    <dbReference type="NCBI Taxonomy" id="3880"/>
    <lineage>
        <taxon>Eukaryota</taxon>
        <taxon>Viridiplantae</taxon>
        <taxon>Streptophyta</taxon>
        <taxon>Embryophyta</taxon>
        <taxon>Tracheophyta</taxon>
        <taxon>Spermatophyta</taxon>
        <taxon>Magnoliopsida</taxon>
        <taxon>eudicotyledons</taxon>
        <taxon>Gunneridae</taxon>
        <taxon>Pentapetalae</taxon>
        <taxon>rosids</taxon>
        <taxon>fabids</taxon>
        <taxon>Fabales</taxon>
        <taxon>Fabaceae</taxon>
        <taxon>Papilionoideae</taxon>
        <taxon>50 kb inversion clade</taxon>
        <taxon>NPAAA clade</taxon>
        <taxon>Hologalegina</taxon>
        <taxon>IRL clade</taxon>
        <taxon>Trifolieae</taxon>
        <taxon>Medicago</taxon>
    </lineage>
</organism>
<dbReference type="AlphaFoldDB" id="G7IQW7"/>
<reference evidence="6" key="4">
    <citation type="journal article" date="2018" name="Nat. Plants">
        <title>Whole-genome landscape of Medicago truncatula symbiotic genes.</title>
        <authorList>
            <person name="Pecrix Y."/>
            <person name="Staton S.E."/>
            <person name="Sallet E."/>
            <person name="Lelandais-Briere C."/>
            <person name="Moreau S."/>
            <person name="Carrere S."/>
            <person name="Blein T."/>
            <person name="Jardinaud M.F."/>
            <person name="Latrasse D."/>
            <person name="Zouine M."/>
            <person name="Zahm M."/>
            <person name="Kreplak J."/>
            <person name="Mayjonade B."/>
            <person name="Satge C."/>
            <person name="Perez M."/>
            <person name="Cauet S."/>
            <person name="Marande W."/>
            <person name="Chantry-Darmon C."/>
            <person name="Lopez-Roques C."/>
            <person name="Bouchez O."/>
            <person name="Berard A."/>
            <person name="Debelle F."/>
            <person name="Munos S."/>
            <person name="Bendahmane A."/>
            <person name="Berges H."/>
            <person name="Niebel A."/>
            <person name="Buitink J."/>
            <person name="Frugier F."/>
            <person name="Benhamed M."/>
            <person name="Crespi M."/>
            <person name="Gouzy J."/>
            <person name="Gamas P."/>
        </authorList>
    </citation>
    <scope>NUCLEOTIDE SEQUENCE [LARGE SCALE GENOMIC DNA]</scope>
    <source>
        <strain evidence="6">cv. Jemalong A17</strain>
    </source>
</reference>
<evidence type="ECO:0000313" key="6">
    <source>
        <dbReference type="Proteomes" id="UP000265566"/>
    </source>
</evidence>
<evidence type="ECO:0000259" key="1">
    <source>
        <dbReference type="Pfam" id="PF07734"/>
    </source>
</evidence>
<reference evidence="3" key="5">
    <citation type="journal article" date="2018" name="Nat. Plants">
        <title>Whole-genome landscape of Medicago truncatula symbiotic genes.</title>
        <authorList>
            <person name="Pecrix Y."/>
            <person name="Gamas P."/>
            <person name="Carrere S."/>
        </authorList>
    </citation>
    <scope>NUCLEOTIDE SEQUENCE</scope>
    <source>
        <tissue evidence="3">Leaves</tissue>
    </source>
</reference>
<proteinExistence type="predicted"/>
<dbReference type="EnsemblPlants" id="AES66326">
    <property type="protein sequence ID" value="AES66326"/>
    <property type="gene ID" value="MTR_2g065860"/>
</dbReference>
<reference evidence="2 5" key="2">
    <citation type="journal article" date="2014" name="BMC Genomics">
        <title>An improved genome release (version Mt4.0) for the model legume Medicago truncatula.</title>
        <authorList>
            <person name="Tang H."/>
            <person name="Krishnakumar V."/>
            <person name="Bidwell S."/>
            <person name="Rosen B."/>
            <person name="Chan A."/>
            <person name="Zhou S."/>
            <person name="Gentzbittel L."/>
            <person name="Childs K.L."/>
            <person name="Yandell M."/>
            <person name="Gundlach H."/>
            <person name="Mayer K.F."/>
            <person name="Schwartz D.C."/>
            <person name="Town C.D."/>
        </authorList>
    </citation>
    <scope>GENOME REANNOTATION</scope>
    <source>
        <strain evidence="4 5">cv. Jemalong A17</strain>
    </source>
</reference>
<dbReference type="Gramene" id="rna10525">
    <property type="protein sequence ID" value="RHN74451.1"/>
    <property type="gene ID" value="gene10525"/>
</dbReference>